<dbReference type="EMBL" id="JAZHXI010000004">
    <property type="protein sequence ID" value="KAL2072549.1"/>
    <property type="molecule type" value="Genomic_DNA"/>
</dbReference>
<reference evidence="2 3" key="1">
    <citation type="journal article" date="2024" name="Commun. Biol.">
        <title>Comparative genomic analysis of thermophilic fungi reveals convergent evolutionary adaptations and gene losses.</title>
        <authorList>
            <person name="Steindorff A.S."/>
            <person name="Aguilar-Pontes M.V."/>
            <person name="Robinson A.J."/>
            <person name="Andreopoulos B."/>
            <person name="LaButti K."/>
            <person name="Kuo A."/>
            <person name="Mondo S."/>
            <person name="Riley R."/>
            <person name="Otillar R."/>
            <person name="Haridas S."/>
            <person name="Lipzen A."/>
            <person name="Grimwood J."/>
            <person name="Schmutz J."/>
            <person name="Clum A."/>
            <person name="Reid I.D."/>
            <person name="Moisan M.C."/>
            <person name="Butler G."/>
            <person name="Nguyen T.T.M."/>
            <person name="Dewar K."/>
            <person name="Conant G."/>
            <person name="Drula E."/>
            <person name="Henrissat B."/>
            <person name="Hansel C."/>
            <person name="Singer S."/>
            <person name="Hutchinson M.I."/>
            <person name="de Vries R.P."/>
            <person name="Natvig D.O."/>
            <person name="Powell A.J."/>
            <person name="Tsang A."/>
            <person name="Grigoriev I.V."/>
        </authorList>
    </citation>
    <scope>NUCLEOTIDE SEQUENCE [LARGE SCALE GENOMIC DNA]</scope>
    <source>
        <strain evidence="2 3">CBS 494.80</strain>
    </source>
</reference>
<feature type="region of interest" description="Disordered" evidence="1">
    <location>
        <begin position="173"/>
        <end position="197"/>
    </location>
</feature>
<feature type="region of interest" description="Disordered" evidence="1">
    <location>
        <begin position="22"/>
        <end position="59"/>
    </location>
</feature>
<comment type="caution">
    <text evidence="2">The sequence shown here is derived from an EMBL/GenBank/DDBJ whole genome shotgun (WGS) entry which is preliminary data.</text>
</comment>
<evidence type="ECO:0000256" key="1">
    <source>
        <dbReference type="SAM" id="MobiDB-lite"/>
    </source>
</evidence>
<proteinExistence type="predicted"/>
<dbReference type="Proteomes" id="UP001595075">
    <property type="component" value="Unassembled WGS sequence"/>
</dbReference>
<accession>A0ABR4CRE8</accession>
<name>A0ABR4CRE8_9HELO</name>
<feature type="compositionally biased region" description="Polar residues" evidence="1">
    <location>
        <begin position="186"/>
        <end position="197"/>
    </location>
</feature>
<feature type="compositionally biased region" description="Polar residues" evidence="1">
    <location>
        <begin position="31"/>
        <end position="46"/>
    </location>
</feature>
<evidence type="ECO:0000313" key="3">
    <source>
        <dbReference type="Proteomes" id="UP001595075"/>
    </source>
</evidence>
<organism evidence="2 3">
    <name type="scientific">Oculimacula yallundae</name>
    <dbReference type="NCBI Taxonomy" id="86028"/>
    <lineage>
        <taxon>Eukaryota</taxon>
        <taxon>Fungi</taxon>
        <taxon>Dikarya</taxon>
        <taxon>Ascomycota</taxon>
        <taxon>Pezizomycotina</taxon>
        <taxon>Leotiomycetes</taxon>
        <taxon>Helotiales</taxon>
        <taxon>Ploettnerulaceae</taxon>
        <taxon>Oculimacula</taxon>
    </lineage>
</organism>
<gene>
    <name evidence="2" type="ORF">VTL71DRAFT_11892</name>
</gene>
<sequence>MVKLKTRLATPCVNSITPYALSQPHQPAKSFHQQTSTATPFQTPATSYHFPQPKPKTNRSRIIPRRREAEATVAENAAVVEVFRERSCLSFHTTITTPRPRVNTDNEVQPERRFHQVLHTSDANSTCEKGLESFEEMKQKIPDKYGNVLVIRAYTLETELAIISKRDNHHKHCDLTKVSRPARQSEAPQSNATSATT</sequence>
<protein>
    <submittedName>
        <fullName evidence="2">Uncharacterized protein</fullName>
    </submittedName>
</protein>
<evidence type="ECO:0000313" key="2">
    <source>
        <dbReference type="EMBL" id="KAL2072549.1"/>
    </source>
</evidence>
<keyword evidence="3" id="KW-1185">Reference proteome</keyword>